<dbReference type="EMBL" id="JAVRBK010000002">
    <property type="protein sequence ID" value="KAK5648331.1"/>
    <property type="molecule type" value="Genomic_DNA"/>
</dbReference>
<organism evidence="5 6">
    <name type="scientific">Pyrocoelia pectoralis</name>
    <dbReference type="NCBI Taxonomy" id="417401"/>
    <lineage>
        <taxon>Eukaryota</taxon>
        <taxon>Metazoa</taxon>
        <taxon>Ecdysozoa</taxon>
        <taxon>Arthropoda</taxon>
        <taxon>Hexapoda</taxon>
        <taxon>Insecta</taxon>
        <taxon>Pterygota</taxon>
        <taxon>Neoptera</taxon>
        <taxon>Endopterygota</taxon>
        <taxon>Coleoptera</taxon>
        <taxon>Polyphaga</taxon>
        <taxon>Elateriformia</taxon>
        <taxon>Elateroidea</taxon>
        <taxon>Lampyridae</taxon>
        <taxon>Lampyrinae</taxon>
        <taxon>Pyrocoelia</taxon>
    </lineage>
</organism>
<dbReference type="AlphaFoldDB" id="A0AAN7VPS9"/>
<protein>
    <recommendedName>
        <fullName evidence="4">RRM domain-containing protein</fullName>
    </recommendedName>
</protein>
<dbReference type="Pfam" id="PF00076">
    <property type="entry name" value="RRM_1"/>
    <property type="match status" value="2"/>
</dbReference>
<gene>
    <name evidence="5" type="ORF">RI129_003223</name>
</gene>
<sequence length="483" mass="55600">MSLGDLSDEVSKKAVRNCPWSEELWIIRMRILEQNKSEEQDATQCLEQGLVSIAPSPGINLWLAYIEFIRRSSASSEHLHKIISQGADHLGETGDPSFKLLRLQARLYARADNMTEARRIWSNILYCPTNKGLANVWLEFIALEKQYGNDQQLRNLYQRAITKCTDWPQYIAEDWQMYERECGTLQDMLKCIDKCKNINEIIVQQGLNEEKPNDFKKRSRDQELNNSKIKRLKISHETEMKPFRKKVSVSDIQPEKSIFVSNMRSNITEDDLLEMFPLAKNICIPTDRKGVSRCFAYIEFENETEVPKALDRDRELLHGRPLFISNCLLDQTQRKTAFKYSVHGENNKLFVRGLPKQLTQEDVENIFKPYECIAVRLVIQKSGQSKGLAYVEFKDKDAAEAALKATDQLDVDGHTITVAISAPPQKKQSISDNPEFWSSTQHPRSRLQLPLIPRAVQTKQVDSTAQGTSKSNEDFRKMLLNKN</sequence>
<keyword evidence="6" id="KW-1185">Reference proteome</keyword>
<dbReference type="PROSITE" id="PS50102">
    <property type="entry name" value="RRM"/>
    <property type="match status" value="2"/>
</dbReference>
<reference evidence="5 6" key="1">
    <citation type="journal article" date="2024" name="Insects">
        <title>An Improved Chromosome-Level Genome Assembly of the Firefly Pyrocoelia pectoralis.</title>
        <authorList>
            <person name="Fu X."/>
            <person name="Meyer-Rochow V.B."/>
            <person name="Ballantyne L."/>
            <person name="Zhu X."/>
        </authorList>
    </citation>
    <scope>NUCLEOTIDE SEQUENCE [LARGE SCALE GENOMIC DNA]</scope>
    <source>
        <strain evidence="5">XCY_ONT2</strain>
    </source>
</reference>
<feature type="compositionally biased region" description="Polar residues" evidence="3">
    <location>
        <begin position="457"/>
        <end position="470"/>
    </location>
</feature>
<dbReference type="InterPro" id="IPR012677">
    <property type="entry name" value="Nucleotide-bd_a/b_plait_sf"/>
</dbReference>
<dbReference type="InterPro" id="IPR011990">
    <property type="entry name" value="TPR-like_helical_dom_sf"/>
</dbReference>
<feature type="domain" description="RRM" evidence="4">
    <location>
        <begin position="256"/>
        <end position="325"/>
    </location>
</feature>
<dbReference type="SUPFAM" id="SSF54928">
    <property type="entry name" value="RNA-binding domain, RBD"/>
    <property type="match status" value="2"/>
</dbReference>
<evidence type="ECO:0000256" key="3">
    <source>
        <dbReference type="SAM" id="MobiDB-lite"/>
    </source>
</evidence>
<dbReference type="Proteomes" id="UP001329430">
    <property type="component" value="Chromosome 2"/>
</dbReference>
<name>A0AAN7VPS9_9COLE</name>
<dbReference type="PANTHER" id="PTHR23236:SF11">
    <property type="entry name" value="EUKARYOTIC TRANSLATION INITIATION FACTOR 4H"/>
    <property type="match status" value="1"/>
</dbReference>
<accession>A0AAN7VPS9</accession>
<dbReference type="SMART" id="SM00360">
    <property type="entry name" value="RRM"/>
    <property type="match status" value="2"/>
</dbReference>
<dbReference type="InterPro" id="IPR035979">
    <property type="entry name" value="RBD_domain_sf"/>
</dbReference>
<evidence type="ECO:0000259" key="4">
    <source>
        <dbReference type="PROSITE" id="PS50102"/>
    </source>
</evidence>
<evidence type="ECO:0000256" key="1">
    <source>
        <dbReference type="ARBA" id="ARBA00022884"/>
    </source>
</evidence>
<dbReference type="PANTHER" id="PTHR23236">
    <property type="entry name" value="EUKARYOTIC TRANSLATION INITIATION FACTOR 4B/4H"/>
    <property type="match status" value="1"/>
</dbReference>
<dbReference type="Gene3D" id="1.25.40.10">
    <property type="entry name" value="Tetratricopeptide repeat domain"/>
    <property type="match status" value="1"/>
</dbReference>
<keyword evidence="1 2" id="KW-0694">RNA-binding</keyword>
<feature type="region of interest" description="Disordered" evidence="3">
    <location>
        <begin position="424"/>
        <end position="443"/>
    </location>
</feature>
<evidence type="ECO:0000313" key="5">
    <source>
        <dbReference type="EMBL" id="KAK5648331.1"/>
    </source>
</evidence>
<dbReference type="SUPFAM" id="SSF48452">
    <property type="entry name" value="TPR-like"/>
    <property type="match status" value="1"/>
</dbReference>
<feature type="compositionally biased region" description="Polar residues" evidence="3">
    <location>
        <begin position="426"/>
        <end position="442"/>
    </location>
</feature>
<dbReference type="GO" id="GO:0003723">
    <property type="term" value="F:RNA binding"/>
    <property type="evidence" value="ECO:0007669"/>
    <property type="project" value="UniProtKB-UniRule"/>
</dbReference>
<comment type="caution">
    <text evidence="5">The sequence shown here is derived from an EMBL/GenBank/DDBJ whole genome shotgun (WGS) entry which is preliminary data.</text>
</comment>
<feature type="domain" description="RRM" evidence="4">
    <location>
        <begin position="347"/>
        <end position="423"/>
    </location>
</feature>
<evidence type="ECO:0000256" key="2">
    <source>
        <dbReference type="PROSITE-ProRule" id="PRU00176"/>
    </source>
</evidence>
<proteinExistence type="predicted"/>
<evidence type="ECO:0000313" key="6">
    <source>
        <dbReference type="Proteomes" id="UP001329430"/>
    </source>
</evidence>
<dbReference type="InterPro" id="IPR000504">
    <property type="entry name" value="RRM_dom"/>
</dbReference>
<feature type="region of interest" description="Disordered" evidence="3">
    <location>
        <begin position="457"/>
        <end position="483"/>
    </location>
</feature>
<dbReference type="Gene3D" id="3.30.70.330">
    <property type="match status" value="2"/>
</dbReference>